<comment type="catalytic activity">
    <reaction evidence="1">
        <text>D-alanyl-D-alanine + H2O = 2 D-alanine</text>
        <dbReference type="Rhea" id="RHEA:20661"/>
        <dbReference type="ChEBI" id="CHEBI:15377"/>
        <dbReference type="ChEBI" id="CHEBI:57416"/>
        <dbReference type="ChEBI" id="CHEBI:57822"/>
        <dbReference type="EC" id="3.4.13.22"/>
    </reaction>
</comment>
<dbReference type="Gene3D" id="3.30.1380.10">
    <property type="match status" value="2"/>
</dbReference>
<comment type="caution">
    <text evidence="9">The sequence shown here is derived from an EMBL/GenBank/DDBJ whole genome shotgun (WGS) entry which is preliminary data.</text>
</comment>
<protein>
    <submittedName>
        <fullName evidence="9">D-alanyl-D-alanine dipeptidase</fullName>
    </submittedName>
</protein>
<keyword evidence="7" id="KW-0482">Metalloprotease</keyword>
<keyword evidence="10" id="KW-1185">Reference proteome</keyword>
<evidence type="ECO:0000313" key="10">
    <source>
        <dbReference type="Proteomes" id="UP000642748"/>
    </source>
</evidence>
<reference evidence="9" key="1">
    <citation type="submission" date="2021-01" db="EMBL/GenBank/DDBJ databases">
        <title>Whole genome shotgun sequence of Rugosimonospora africana NBRC 104875.</title>
        <authorList>
            <person name="Komaki H."/>
            <person name="Tamura T."/>
        </authorList>
    </citation>
    <scope>NUCLEOTIDE SEQUENCE</scope>
    <source>
        <strain evidence="9">NBRC 104875</strain>
    </source>
</reference>
<evidence type="ECO:0000256" key="8">
    <source>
        <dbReference type="ARBA" id="ARBA00023316"/>
    </source>
</evidence>
<evidence type="ECO:0000256" key="5">
    <source>
        <dbReference type="ARBA" id="ARBA00022833"/>
    </source>
</evidence>
<dbReference type="Pfam" id="PF01427">
    <property type="entry name" value="Peptidase_M15"/>
    <property type="match status" value="1"/>
</dbReference>
<dbReference type="EMBL" id="BONZ01000040">
    <property type="protein sequence ID" value="GIH16232.1"/>
    <property type="molecule type" value="Genomic_DNA"/>
</dbReference>
<dbReference type="GO" id="GO:0071555">
    <property type="term" value="P:cell wall organization"/>
    <property type="evidence" value="ECO:0007669"/>
    <property type="project" value="UniProtKB-KW"/>
</dbReference>
<dbReference type="PANTHER" id="PTHR43126">
    <property type="entry name" value="D-ALANYL-D-ALANINE DIPEPTIDASE"/>
    <property type="match status" value="1"/>
</dbReference>
<dbReference type="InterPro" id="IPR000755">
    <property type="entry name" value="A_A_dipeptidase"/>
</dbReference>
<sequence>MTLVSEPQTVTIHTADNHEPLVDLRDVPELRLARRLAGEHGGYARLRTSVVDRLLSAQKRLPHGIRLLIVEAYRPYRPDELDLPDPHHTGGAVDVTLCTGDGTELDLGSRVLDGPEASANACYTAARNISIAALRNRANLWTVLRREGLTNYPTEWWHWSYGDRYWALNNGVPNTLYAPVTVELP</sequence>
<dbReference type="GO" id="GO:0006508">
    <property type="term" value="P:proteolysis"/>
    <property type="evidence" value="ECO:0007669"/>
    <property type="project" value="UniProtKB-KW"/>
</dbReference>
<dbReference type="GO" id="GO:0046872">
    <property type="term" value="F:metal ion binding"/>
    <property type="evidence" value="ECO:0007669"/>
    <property type="project" value="UniProtKB-KW"/>
</dbReference>
<dbReference type="Proteomes" id="UP000642748">
    <property type="component" value="Unassembled WGS sequence"/>
</dbReference>
<accession>A0A8J3QUB9</accession>
<evidence type="ECO:0000256" key="4">
    <source>
        <dbReference type="ARBA" id="ARBA00022801"/>
    </source>
</evidence>
<keyword evidence="3" id="KW-0479">Metal-binding</keyword>
<dbReference type="GO" id="GO:0008237">
    <property type="term" value="F:metallopeptidase activity"/>
    <property type="evidence" value="ECO:0007669"/>
    <property type="project" value="UniProtKB-KW"/>
</dbReference>
<keyword evidence="4" id="KW-0378">Hydrolase</keyword>
<keyword evidence="6" id="KW-0224">Dipeptidase</keyword>
<dbReference type="PANTHER" id="PTHR43126:SF2">
    <property type="entry name" value="D-ALANYL-D-ALANINE DIPEPTIDASE"/>
    <property type="match status" value="1"/>
</dbReference>
<name>A0A8J3QUB9_9ACTN</name>
<dbReference type="AlphaFoldDB" id="A0A8J3QUB9"/>
<proteinExistence type="predicted"/>
<evidence type="ECO:0000256" key="2">
    <source>
        <dbReference type="ARBA" id="ARBA00022670"/>
    </source>
</evidence>
<organism evidence="9 10">
    <name type="scientific">Rugosimonospora africana</name>
    <dbReference type="NCBI Taxonomy" id="556532"/>
    <lineage>
        <taxon>Bacteria</taxon>
        <taxon>Bacillati</taxon>
        <taxon>Actinomycetota</taxon>
        <taxon>Actinomycetes</taxon>
        <taxon>Micromonosporales</taxon>
        <taxon>Micromonosporaceae</taxon>
        <taxon>Rugosimonospora</taxon>
    </lineage>
</organism>
<evidence type="ECO:0000256" key="1">
    <source>
        <dbReference type="ARBA" id="ARBA00001362"/>
    </source>
</evidence>
<dbReference type="RefSeq" id="WP_239133802.1">
    <property type="nucleotide sequence ID" value="NZ_BONZ01000040.1"/>
</dbReference>
<gene>
    <name evidence="9" type="ORF">Raf01_44040</name>
</gene>
<keyword evidence="2" id="KW-0645">Protease</keyword>
<evidence type="ECO:0000256" key="6">
    <source>
        <dbReference type="ARBA" id="ARBA00022997"/>
    </source>
</evidence>
<dbReference type="GO" id="GO:0160237">
    <property type="term" value="F:D-Ala-D-Ala dipeptidase activity"/>
    <property type="evidence" value="ECO:0007669"/>
    <property type="project" value="UniProtKB-EC"/>
</dbReference>
<keyword evidence="5" id="KW-0862">Zinc</keyword>
<evidence type="ECO:0000313" key="9">
    <source>
        <dbReference type="EMBL" id="GIH16232.1"/>
    </source>
</evidence>
<keyword evidence="8" id="KW-0961">Cell wall biogenesis/degradation</keyword>
<dbReference type="InterPro" id="IPR009045">
    <property type="entry name" value="Zn_M74/Hedgehog-like"/>
</dbReference>
<dbReference type="SUPFAM" id="SSF55166">
    <property type="entry name" value="Hedgehog/DD-peptidase"/>
    <property type="match status" value="1"/>
</dbReference>
<evidence type="ECO:0000256" key="3">
    <source>
        <dbReference type="ARBA" id="ARBA00022723"/>
    </source>
</evidence>
<evidence type="ECO:0000256" key="7">
    <source>
        <dbReference type="ARBA" id="ARBA00023049"/>
    </source>
</evidence>